<feature type="compositionally biased region" description="Basic and acidic residues" evidence="3">
    <location>
        <begin position="150"/>
        <end position="165"/>
    </location>
</feature>
<feature type="region of interest" description="Disordered" evidence="3">
    <location>
        <begin position="47"/>
        <end position="215"/>
    </location>
</feature>
<feature type="compositionally biased region" description="Basic and acidic residues" evidence="3">
    <location>
        <begin position="121"/>
        <end position="142"/>
    </location>
</feature>
<feature type="compositionally biased region" description="Basic and acidic residues" evidence="3">
    <location>
        <begin position="312"/>
        <end position="324"/>
    </location>
</feature>
<dbReference type="Gene3D" id="6.10.140.1040">
    <property type="match status" value="1"/>
</dbReference>
<evidence type="ECO:0000256" key="2">
    <source>
        <dbReference type="ARBA" id="ARBA00022490"/>
    </source>
</evidence>
<dbReference type="InterPro" id="IPR006861">
    <property type="entry name" value="HABP4_PAIRBP1-bd"/>
</dbReference>
<keyword evidence="6" id="KW-1185">Reference proteome</keyword>
<evidence type="ECO:0000259" key="4">
    <source>
        <dbReference type="SMART" id="SM01233"/>
    </source>
</evidence>
<feature type="compositionally biased region" description="Gly residues" evidence="3">
    <location>
        <begin position="298"/>
        <end position="311"/>
    </location>
</feature>
<dbReference type="InterPro" id="IPR039764">
    <property type="entry name" value="HABP4/SERBP1-like"/>
</dbReference>
<accession>A0ABR3TNG9</accession>
<comment type="caution">
    <text evidence="5">The sequence shown here is derived from an EMBL/GenBank/DDBJ whole genome shotgun (WGS) entry which is preliminary data.</text>
</comment>
<gene>
    <name evidence="5" type="ORF">SLS58_006146</name>
</gene>
<name>A0ABR3TNG9_9PEZI</name>
<feature type="compositionally biased region" description="Polar residues" evidence="3">
    <location>
        <begin position="345"/>
        <end position="358"/>
    </location>
</feature>
<keyword evidence="2" id="KW-0963">Cytoplasm</keyword>
<organism evidence="5 6">
    <name type="scientific">Diplodia intermedia</name>
    <dbReference type="NCBI Taxonomy" id="856260"/>
    <lineage>
        <taxon>Eukaryota</taxon>
        <taxon>Fungi</taxon>
        <taxon>Dikarya</taxon>
        <taxon>Ascomycota</taxon>
        <taxon>Pezizomycotina</taxon>
        <taxon>Dothideomycetes</taxon>
        <taxon>Dothideomycetes incertae sedis</taxon>
        <taxon>Botryosphaeriales</taxon>
        <taxon>Botryosphaeriaceae</taxon>
        <taxon>Diplodia</taxon>
    </lineage>
</organism>
<dbReference type="PANTHER" id="PTHR12299:SF17">
    <property type="entry name" value="AT19571P-RELATED"/>
    <property type="match status" value="1"/>
</dbReference>
<evidence type="ECO:0000256" key="3">
    <source>
        <dbReference type="SAM" id="MobiDB-lite"/>
    </source>
</evidence>
<feature type="region of interest" description="Disordered" evidence="3">
    <location>
        <begin position="268"/>
        <end position="358"/>
    </location>
</feature>
<sequence>MSGSIASKVSPAIAASTPGLQPEIRSFCVRQCSIFANWRRPQNLYELLGNDPELDPERRQPEPPTKAIDKPAARAGKRNAGAEAPLKDARAPAPRGGRQQFGGSEGAFRDRNAGSANNRGKPTEDGLRQDRHSNRLRGEQRGGRGGRGGARGDRQSRTGVSDHPKQVQHGWGGEDGNKELADEQAGEAIAKQEEDAAAGDAAEAEAAEAAEEEKVKSYDDYLAEIMEKKAALGGNVDVRKPNEGAAKKFPEGKPIEHVEEEVFFVGDGGKKGRERSKKEKNNLDLGDIYGRGEERGGFRGGRGGPRGGGRGGPREGGFRGEGRGRGGRGGRGGERGGAARGGTRVNLQDTSAFPSLGA</sequence>
<feature type="domain" description="Hyaluronan/mRNA-binding protein" evidence="4">
    <location>
        <begin position="149"/>
        <end position="244"/>
    </location>
</feature>
<protein>
    <recommendedName>
        <fullName evidence="4">Hyaluronan/mRNA-binding protein domain-containing protein</fullName>
    </recommendedName>
</protein>
<evidence type="ECO:0000313" key="5">
    <source>
        <dbReference type="EMBL" id="KAL1641244.1"/>
    </source>
</evidence>
<feature type="compositionally biased region" description="Gly residues" evidence="3">
    <location>
        <begin position="327"/>
        <end position="340"/>
    </location>
</feature>
<evidence type="ECO:0000313" key="6">
    <source>
        <dbReference type="Proteomes" id="UP001521184"/>
    </source>
</evidence>
<evidence type="ECO:0000256" key="1">
    <source>
        <dbReference type="ARBA" id="ARBA00004496"/>
    </source>
</evidence>
<dbReference type="InterPro" id="IPR019084">
    <property type="entry name" value="STM1-like_N"/>
</dbReference>
<dbReference type="EMBL" id="JAKEKT020000041">
    <property type="protein sequence ID" value="KAL1641244.1"/>
    <property type="molecule type" value="Genomic_DNA"/>
</dbReference>
<proteinExistence type="predicted"/>
<dbReference type="PANTHER" id="PTHR12299">
    <property type="entry name" value="HYALURONIC ACID-BINDING PROTEIN 4"/>
    <property type="match status" value="1"/>
</dbReference>
<dbReference type="Proteomes" id="UP001521184">
    <property type="component" value="Unassembled WGS sequence"/>
</dbReference>
<feature type="compositionally biased region" description="Basic and acidic residues" evidence="3">
    <location>
        <begin position="268"/>
        <end position="282"/>
    </location>
</feature>
<feature type="compositionally biased region" description="Acidic residues" evidence="3">
    <location>
        <begin position="202"/>
        <end position="211"/>
    </location>
</feature>
<comment type="subcellular location">
    <subcellularLocation>
        <location evidence="1">Cytoplasm</location>
    </subcellularLocation>
</comment>
<dbReference type="Pfam" id="PF09598">
    <property type="entry name" value="Stm1_N"/>
    <property type="match status" value="1"/>
</dbReference>
<reference evidence="5 6" key="1">
    <citation type="journal article" date="2023" name="Plant Dis.">
        <title>First Report of Diplodia intermedia Causing Canker and Dieback Diseases on Apple Trees in Canada.</title>
        <authorList>
            <person name="Ellouze W."/>
            <person name="Ilyukhin E."/>
            <person name="Sulman M."/>
            <person name="Ali S."/>
        </authorList>
    </citation>
    <scope>NUCLEOTIDE SEQUENCE [LARGE SCALE GENOMIC DNA]</scope>
    <source>
        <strain evidence="5 6">M45-28</strain>
    </source>
</reference>
<feature type="compositionally biased region" description="Basic and acidic residues" evidence="3">
    <location>
        <begin position="55"/>
        <end position="72"/>
    </location>
</feature>
<dbReference type="SMART" id="SM01233">
    <property type="entry name" value="HABP4_PAI-RBP1"/>
    <property type="match status" value="1"/>
</dbReference>